<dbReference type="Gene3D" id="2.40.160.10">
    <property type="entry name" value="Porin"/>
    <property type="match status" value="1"/>
</dbReference>
<evidence type="ECO:0000256" key="7">
    <source>
        <dbReference type="ARBA" id="ARBA00023065"/>
    </source>
</evidence>
<keyword evidence="6" id="KW-0732">Signal</keyword>
<dbReference type="Pfam" id="PF13609">
    <property type="entry name" value="Porin_4"/>
    <property type="match status" value="1"/>
</dbReference>
<keyword evidence="5" id="KW-0812">Transmembrane</keyword>
<dbReference type="PANTHER" id="PTHR34501:SF9">
    <property type="entry name" value="MAJOR OUTER MEMBRANE PROTEIN P.IA"/>
    <property type="match status" value="1"/>
</dbReference>
<keyword evidence="8" id="KW-0626">Porin</keyword>
<evidence type="ECO:0000256" key="3">
    <source>
        <dbReference type="ARBA" id="ARBA00022448"/>
    </source>
</evidence>
<organism evidence="12 13">
    <name type="scientific">Aliidiomarina sedimenti</name>
    <dbReference type="NCBI Taxonomy" id="1933879"/>
    <lineage>
        <taxon>Bacteria</taxon>
        <taxon>Pseudomonadati</taxon>
        <taxon>Pseudomonadota</taxon>
        <taxon>Gammaproteobacteria</taxon>
        <taxon>Alteromonadales</taxon>
        <taxon>Idiomarinaceae</taxon>
        <taxon>Aliidiomarina</taxon>
    </lineage>
</organism>
<keyword evidence="7" id="KW-0406">Ion transport</keyword>
<evidence type="ECO:0000313" key="13">
    <source>
        <dbReference type="Proteomes" id="UP000287410"/>
    </source>
</evidence>
<evidence type="ECO:0000256" key="2">
    <source>
        <dbReference type="ARBA" id="ARBA00011233"/>
    </source>
</evidence>
<protein>
    <submittedName>
        <fullName evidence="12">Porin</fullName>
    </submittedName>
</protein>
<dbReference type="Proteomes" id="UP000287410">
    <property type="component" value="Unassembled WGS sequence"/>
</dbReference>
<evidence type="ECO:0000256" key="8">
    <source>
        <dbReference type="ARBA" id="ARBA00023114"/>
    </source>
</evidence>
<evidence type="ECO:0000256" key="6">
    <source>
        <dbReference type="ARBA" id="ARBA00022729"/>
    </source>
</evidence>
<dbReference type="SUPFAM" id="SSF56935">
    <property type="entry name" value="Porins"/>
    <property type="match status" value="1"/>
</dbReference>
<evidence type="ECO:0000259" key="11">
    <source>
        <dbReference type="Pfam" id="PF13609"/>
    </source>
</evidence>
<comment type="subunit">
    <text evidence="2">Homotrimer.</text>
</comment>
<dbReference type="InterPro" id="IPR023614">
    <property type="entry name" value="Porin_dom_sf"/>
</dbReference>
<dbReference type="InterPro" id="IPR050298">
    <property type="entry name" value="Gram-neg_bact_OMP"/>
</dbReference>
<evidence type="ECO:0000256" key="10">
    <source>
        <dbReference type="ARBA" id="ARBA00023237"/>
    </source>
</evidence>
<keyword evidence="13" id="KW-1185">Reference proteome</keyword>
<name>A0ABY0BV96_9GAMM</name>
<feature type="domain" description="Porin" evidence="11">
    <location>
        <begin position="51"/>
        <end position="355"/>
    </location>
</feature>
<dbReference type="PANTHER" id="PTHR34501">
    <property type="entry name" value="PROTEIN YDDL-RELATED"/>
    <property type="match status" value="1"/>
</dbReference>
<reference evidence="12 13" key="1">
    <citation type="journal article" date="2018" name="Front. Microbiol.">
        <title>Genome-Based Analysis Reveals the Taxonomy and Diversity of the Family Idiomarinaceae.</title>
        <authorList>
            <person name="Liu Y."/>
            <person name="Lai Q."/>
            <person name="Shao Z."/>
        </authorList>
    </citation>
    <scope>NUCLEOTIDE SEQUENCE [LARGE SCALE GENOMIC DNA]</scope>
    <source>
        <strain evidence="12 13">GBSy1</strain>
    </source>
</reference>
<keyword evidence="10" id="KW-0998">Cell outer membrane</keyword>
<accession>A0ABY0BV96</accession>
<evidence type="ECO:0000256" key="9">
    <source>
        <dbReference type="ARBA" id="ARBA00023136"/>
    </source>
</evidence>
<keyword evidence="4" id="KW-1134">Transmembrane beta strand</keyword>
<evidence type="ECO:0000256" key="1">
    <source>
        <dbReference type="ARBA" id="ARBA00004571"/>
    </source>
</evidence>
<dbReference type="CDD" id="cd00342">
    <property type="entry name" value="gram_neg_porins"/>
    <property type="match status" value="1"/>
</dbReference>
<keyword evidence="3" id="KW-0813">Transport</keyword>
<dbReference type="InterPro" id="IPR002299">
    <property type="entry name" value="Porin_Neis"/>
</dbReference>
<comment type="caution">
    <text evidence="12">The sequence shown here is derived from an EMBL/GenBank/DDBJ whole genome shotgun (WGS) entry which is preliminary data.</text>
</comment>
<dbReference type="EMBL" id="PIPN01000006">
    <property type="protein sequence ID" value="RUO28105.1"/>
    <property type="molecule type" value="Genomic_DNA"/>
</dbReference>
<keyword evidence="9" id="KW-0472">Membrane</keyword>
<evidence type="ECO:0000256" key="5">
    <source>
        <dbReference type="ARBA" id="ARBA00022692"/>
    </source>
</evidence>
<proteinExistence type="predicted"/>
<dbReference type="InterPro" id="IPR033900">
    <property type="entry name" value="Gram_neg_porin_domain"/>
</dbReference>
<evidence type="ECO:0000313" key="12">
    <source>
        <dbReference type="EMBL" id="RUO28105.1"/>
    </source>
</evidence>
<gene>
    <name evidence="12" type="ORF">CWE12_12860</name>
</gene>
<dbReference type="PRINTS" id="PR00184">
    <property type="entry name" value="NEISSPPORIN"/>
</dbReference>
<comment type="subcellular location">
    <subcellularLocation>
        <location evidence="1">Cell outer membrane</location>
        <topology evidence="1">Multi-pass membrane protein</topology>
    </subcellularLocation>
</comment>
<evidence type="ECO:0000256" key="4">
    <source>
        <dbReference type="ARBA" id="ARBA00022452"/>
    </source>
</evidence>
<sequence>MTRHGQINATKMSNCHFSVTKCNYSMSPATPYSNFAGDNTVKLNPIFAACAVTLGLASAMPAQATDIEVYGRAHISTDILGDGSDYGLNVSSNSSRLGFRAKHQVAPGLEAFVQLEQNVRFDQRGGDFATRDSFAGLRGSWGQMRWGSFDTPGKKLRADADVFNDRLGDLRNVAQGPGMNYDQTTGLNSDPNYDQRFRNSLHYRSPSFNNITFDLQYSPHNQTDATTENDFQAISVALNYEANGLWLAGSYEMTEGAELDPSAMRLAASYWFTDQWQGITFYQSSSDMLFGDRDVFGGGFKYLFGDYGLMGQAYQASGNDLDDTAATLFALGLDYYMHDDFTLYAILGLTDNDDQANFLVSGGGRDVKLTPAVGNQATGLSLGFIYNF</sequence>